<evidence type="ECO:0000313" key="10">
    <source>
        <dbReference type="Proteomes" id="UP000733611"/>
    </source>
</evidence>
<dbReference type="InterPro" id="IPR024925">
    <property type="entry name" value="Malonyl_CoA-ACP_transAc"/>
</dbReference>
<dbReference type="NCBIfam" id="TIGR00128">
    <property type="entry name" value="fabD"/>
    <property type="match status" value="1"/>
</dbReference>
<dbReference type="Pfam" id="PF00698">
    <property type="entry name" value="Acyl_transf_1"/>
    <property type="match status" value="1"/>
</dbReference>
<comment type="catalytic activity">
    <reaction evidence="5 6">
        <text>holo-[ACP] + malonyl-CoA = malonyl-[ACP] + CoA</text>
        <dbReference type="Rhea" id="RHEA:41792"/>
        <dbReference type="Rhea" id="RHEA-COMP:9623"/>
        <dbReference type="Rhea" id="RHEA-COMP:9685"/>
        <dbReference type="ChEBI" id="CHEBI:57287"/>
        <dbReference type="ChEBI" id="CHEBI:57384"/>
        <dbReference type="ChEBI" id="CHEBI:64479"/>
        <dbReference type="ChEBI" id="CHEBI:78449"/>
        <dbReference type="EC" id="2.3.1.39"/>
    </reaction>
</comment>
<dbReference type="SUPFAM" id="SSF52151">
    <property type="entry name" value="FabD/lysophospholipase-like"/>
    <property type="match status" value="1"/>
</dbReference>
<dbReference type="PANTHER" id="PTHR42681:SF1">
    <property type="entry name" value="MALONYL-COA-ACYL CARRIER PROTEIN TRANSACYLASE, MITOCHONDRIAL"/>
    <property type="match status" value="1"/>
</dbReference>
<evidence type="ECO:0000256" key="1">
    <source>
        <dbReference type="ARBA" id="ARBA00013258"/>
    </source>
</evidence>
<evidence type="ECO:0000256" key="7">
    <source>
        <dbReference type="PIRSR" id="PIRSR000446-1"/>
    </source>
</evidence>
<evidence type="ECO:0000256" key="3">
    <source>
        <dbReference type="ARBA" id="ARBA00022679"/>
    </source>
</evidence>
<feature type="active site" evidence="7">
    <location>
        <position position="202"/>
    </location>
</feature>
<accession>A0A948TF42</accession>
<dbReference type="InterPro" id="IPR016036">
    <property type="entry name" value="Malonyl_transacylase_ACP-bd"/>
</dbReference>
<proteinExistence type="inferred from homology"/>
<keyword evidence="4 6" id="KW-0012">Acyltransferase</keyword>
<evidence type="ECO:0000313" key="9">
    <source>
        <dbReference type="EMBL" id="MBU3843846.1"/>
    </source>
</evidence>
<evidence type="ECO:0000259" key="8">
    <source>
        <dbReference type="SMART" id="SM00827"/>
    </source>
</evidence>
<dbReference type="SMART" id="SM00827">
    <property type="entry name" value="PKS_AT"/>
    <property type="match status" value="1"/>
</dbReference>
<evidence type="ECO:0000256" key="6">
    <source>
        <dbReference type="PIRNR" id="PIRNR000446"/>
    </source>
</evidence>
<dbReference type="Gene3D" id="3.40.366.10">
    <property type="entry name" value="Malonyl-Coenzyme A Acyl Carrier Protein, domain 2"/>
    <property type="match status" value="1"/>
</dbReference>
<dbReference type="InterPro" id="IPR014043">
    <property type="entry name" value="Acyl_transferase_dom"/>
</dbReference>
<dbReference type="PANTHER" id="PTHR42681">
    <property type="entry name" value="MALONYL-COA-ACYL CARRIER PROTEIN TRANSACYLASE, MITOCHONDRIAL"/>
    <property type="match status" value="1"/>
</dbReference>
<dbReference type="SUPFAM" id="SSF55048">
    <property type="entry name" value="Probable ACP-binding domain of malonyl-CoA ACP transacylase"/>
    <property type="match status" value="1"/>
</dbReference>
<dbReference type="AlphaFoldDB" id="A0A948TF42"/>
<reference evidence="9" key="2">
    <citation type="submission" date="2021-04" db="EMBL/GenBank/DDBJ databases">
        <authorList>
            <person name="Gilroy R."/>
        </authorList>
    </citation>
    <scope>NUCLEOTIDE SEQUENCE</scope>
    <source>
        <strain evidence="9">378</strain>
    </source>
</reference>
<feature type="domain" description="Malonyl-CoA:ACP transacylase (MAT)" evidence="8">
    <location>
        <begin position="7"/>
        <end position="304"/>
    </location>
</feature>
<dbReference type="PIRSF" id="PIRSF000446">
    <property type="entry name" value="Mct"/>
    <property type="match status" value="1"/>
</dbReference>
<dbReference type="EMBL" id="JAHLFE010000058">
    <property type="protein sequence ID" value="MBU3843846.1"/>
    <property type="molecule type" value="Genomic_DNA"/>
</dbReference>
<dbReference type="EC" id="2.3.1.39" evidence="1 6"/>
<dbReference type="FunFam" id="3.30.70.250:FF:000001">
    <property type="entry name" value="Malonyl CoA-acyl carrier protein transacylase"/>
    <property type="match status" value="1"/>
</dbReference>
<dbReference type="InterPro" id="IPR050858">
    <property type="entry name" value="Mal-CoA-ACP_Trans/PKS_FabD"/>
</dbReference>
<evidence type="ECO:0000256" key="5">
    <source>
        <dbReference type="ARBA" id="ARBA00048462"/>
    </source>
</evidence>
<dbReference type="InterPro" id="IPR016035">
    <property type="entry name" value="Acyl_Trfase/lysoPLipase"/>
</dbReference>
<reference evidence="9" key="1">
    <citation type="journal article" date="2021" name="PeerJ">
        <title>Extensive microbial diversity within the chicken gut microbiome revealed by metagenomics and culture.</title>
        <authorList>
            <person name="Gilroy R."/>
            <person name="Ravi A."/>
            <person name="Getino M."/>
            <person name="Pursley I."/>
            <person name="Horton D.L."/>
            <person name="Alikhan N.F."/>
            <person name="Baker D."/>
            <person name="Gharbi K."/>
            <person name="Hall N."/>
            <person name="Watson M."/>
            <person name="Adriaenssens E.M."/>
            <person name="Foster-Nyarko E."/>
            <person name="Jarju S."/>
            <person name="Secka A."/>
            <person name="Antonio M."/>
            <person name="Oren A."/>
            <person name="Chaudhuri R.R."/>
            <person name="La Ragione R."/>
            <person name="Hildebrand F."/>
            <person name="Pallen M.J."/>
        </authorList>
    </citation>
    <scope>NUCLEOTIDE SEQUENCE</scope>
    <source>
        <strain evidence="9">378</strain>
    </source>
</reference>
<dbReference type="InterPro" id="IPR001227">
    <property type="entry name" value="Ac_transferase_dom_sf"/>
</dbReference>
<feature type="active site" evidence="7">
    <location>
        <position position="92"/>
    </location>
</feature>
<comment type="similarity">
    <text evidence="6">Belongs to the fabD family.</text>
</comment>
<dbReference type="GO" id="GO:0006633">
    <property type="term" value="P:fatty acid biosynthetic process"/>
    <property type="evidence" value="ECO:0007669"/>
    <property type="project" value="TreeGrafter"/>
</dbReference>
<evidence type="ECO:0000256" key="2">
    <source>
        <dbReference type="ARBA" id="ARBA00018953"/>
    </source>
</evidence>
<dbReference type="GO" id="GO:0005829">
    <property type="term" value="C:cytosol"/>
    <property type="evidence" value="ECO:0007669"/>
    <property type="project" value="TreeGrafter"/>
</dbReference>
<sequence>MKPFAVVFPGQGSQSVGMLRDFMSNPQVAQTFAEANEALGYDLQDVVLNGPEDKLNQTEVTQPAILTASIAAYRALRAQFPEYVPTACAGHSLGEYSALVAAEALPFADGVRLVRLRGQLMQAAVPAGTGAMMAILGLADADVVAGCAEISTPDNGVWAANFNSPGQVVISGAKDAVQRAGEFFKEKGARRCVPLAVSVPSHCPMMQSAADKLKEALAEITISEAKLQVYANVLATPVTSKDDVVDCLVRQLVGSVRWTETVQNMKAAGIEALLEVGPGKVLTGLNRKIDKSLKLANVASADDLANVQSVLQ</sequence>
<evidence type="ECO:0000256" key="4">
    <source>
        <dbReference type="ARBA" id="ARBA00023315"/>
    </source>
</evidence>
<gene>
    <name evidence="9" type="primary">fabD</name>
    <name evidence="9" type="ORF">H9847_03090</name>
</gene>
<keyword evidence="3 6" id="KW-0808">Transferase</keyword>
<dbReference type="Gene3D" id="3.30.70.250">
    <property type="entry name" value="Malonyl-CoA ACP transacylase, ACP-binding"/>
    <property type="match status" value="1"/>
</dbReference>
<dbReference type="GO" id="GO:0004314">
    <property type="term" value="F:[acyl-carrier-protein] S-malonyltransferase activity"/>
    <property type="evidence" value="ECO:0007669"/>
    <property type="project" value="UniProtKB-EC"/>
</dbReference>
<organism evidence="9 10">
    <name type="scientific">Candidatus Anaerobiospirillum pullicola</name>
    <dbReference type="NCBI Taxonomy" id="2838451"/>
    <lineage>
        <taxon>Bacteria</taxon>
        <taxon>Pseudomonadati</taxon>
        <taxon>Pseudomonadota</taxon>
        <taxon>Gammaproteobacteria</taxon>
        <taxon>Aeromonadales</taxon>
        <taxon>Succinivibrionaceae</taxon>
        <taxon>Anaerobiospirillum</taxon>
    </lineage>
</organism>
<name>A0A948TF42_9GAMM</name>
<protein>
    <recommendedName>
        <fullName evidence="2 6">Malonyl CoA-acyl carrier protein transacylase</fullName>
        <ecNumber evidence="1 6">2.3.1.39</ecNumber>
    </recommendedName>
</protein>
<comment type="caution">
    <text evidence="9">The sequence shown here is derived from an EMBL/GenBank/DDBJ whole genome shotgun (WGS) entry which is preliminary data.</text>
</comment>
<dbReference type="Proteomes" id="UP000733611">
    <property type="component" value="Unassembled WGS sequence"/>
</dbReference>
<dbReference type="InterPro" id="IPR004410">
    <property type="entry name" value="Malonyl_CoA-ACP_transAc_FabD"/>
</dbReference>